<dbReference type="KEGG" id="cik:H0194_00180"/>
<keyword evidence="1" id="KW-0472">Membrane</keyword>
<evidence type="ECO:0000256" key="1">
    <source>
        <dbReference type="SAM" id="Phobius"/>
    </source>
</evidence>
<dbReference type="AlphaFoldDB" id="A0A7G7CPM0"/>
<name>A0A7G7CPM0_9CORY</name>
<feature type="transmembrane region" description="Helical" evidence="1">
    <location>
        <begin position="155"/>
        <end position="175"/>
    </location>
</feature>
<reference evidence="2 3" key="1">
    <citation type="submission" date="2020-07" db="EMBL/GenBank/DDBJ databases">
        <title>Complete genome and description of Corynebacterium incognita strain Marseille-Q3630 sp. nov.</title>
        <authorList>
            <person name="Boxberger M."/>
        </authorList>
    </citation>
    <scope>NUCLEOTIDE SEQUENCE [LARGE SCALE GENOMIC DNA]</scope>
    <source>
        <strain evidence="2 3">Marseille-Q3630</strain>
    </source>
</reference>
<evidence type="ECO:0000313" key="2">
    <source>
        <dbReference type="EMBL" id="QNE89536.1"/>
    </source>
</evidence>
<keyword evidence="1" id="KW-1133">Transmembrane helix</keyword>
<organism evidence="2 3">
    <name type="scientific">Corynebacterium incognita</name>
    <dbReference type="NCBI Taxonomy" id="2754725"/>
    <lineage>
        <taxon>Bacteria</taxon>
        <taxon>Bacillati</taxon>
        <taxon>Actinomycetota</taxon>
        <taxon>Actinomycetes</taxon>
        <taxon>Mycobacteriales</taxon>
        <taxon>Corynebacteriaceae</taxon>
        <taxon>Corynebacterium</taxon>
    </lineage>
</organism>
<sequence length="193" mass="20989">MEKIFVPMAHTTERISMFKRLSVVSLATLLVISGTKVPSQALTVSTTTSKQCIVTLTPAERDSLGADHLVSDPISPEEAFEVVDHYPMIIAEFEEKMHSHPVRSREYRLAKQGRDTWTEFNEGMKACSEGRTYDSGRIKNVAGASPKVAHQSSSMGSYVLAVGVLAAVGAVLAAVSPQLGTLFSHQVRGKFPR</sequence>
<keyword evidence="1" id="KW-0812">Transmembrane</keyword>
<evidence type="ECO:0000313" key="3">
    <source>
        <dbReference type="Proteomes" id="UP000515743"/>
    </source>
</evidence>
<dbReference type="RefSeq" id="WP_185175910.1">
    <property type="nucleotide sequence ID" value="NZ_CP059404.1"/>
</dbReference>
<keyword evidence="3" id="KW-1185">Reference proteome</keyword>
<protein>
    <submittedName>
        <fullName evidence="2">Uncharacterized protein</fullName>
    </submittedName>
</protein>
<dbReference type="Proteomes" id="UP000515743">
    <property type="component" value="Chromosome"/>
</dbReference>
<dbReference type="EMBL" id="CP059404">
    <property type="protein sequence ID" value="QNE89536.1"/>
    <property type="molecule type" value="Genomic_DNA"/>
</dbReference>
<proteinExistence type="predicted"/>
<gene>
    <name evidence="2" type="ORF">H0194_00180</name>
</gene>
<accession>A0A7G7CPM0</accession>